<name>A0A6C0IBN4_9ZZZZ</name>
<organism evidence="1">
    <name type="scientific">viral metagenome</name>
    <dbReference type="NCBI Taxonomy" id="1070528"/>
    <lineage>
        <taxon>unclassified sequences</taxon>
        <taxon>metagenomes</taxon>
        <taxon>organismal metagenomes</taxon>
    </lineage>
</organism>
<dbReference type="AlphaFoldDB" id="A0A6C0IBN4"/>
<protein>
    <submittedName>
        <fullName evidence="1">Uncharacterized protein</fullName>
    </submittedName>
</protein>
<dbReference type="EMBL" id="MN740153">
    <property type="protein sequence ID" value="QHT90232.1"/>
    <property type="molecule type" value="Genomic_DNA"/>
</dbReference>
<sequence>MEILSLITLKNGVDMTFEIKESILSFEMDQPTDKDMMVTIHAVPNSSGLCSNKVDYRVSSEEATRSVCPLPYDTDAIIQKIEGLQRTFHHSALNKKLLRPGTYIFTFSNDPSVHLSVVFINNKLSFEVY</sequence>
<evidence type="ECO:0000313" key="1">
    <source>
        <dbReference type="EMBL" id="QHT90232.1"/>
    </source>
</evidence>
<accession>A0A6C0IBN4</accession>
<reference evidence="1" key="1">
    <citation type="journal article" date="2020" name="Nature">
        <title>Giant virus diversity and host interactions through global metagenomics.</title>
        <authorList>
            <person name="Schulz F."/>
            <person name="Roux S."/>
            <person name="Paez-Espino D."/>
            <person name="Jungbluth S."/>
            <person name="Walsh D.A."/>
            <person name="Denef V.J."/>
            <person name="McMahon K.D."/>
            <person name="Konstantinidis K.T."/>
            <person name="Eloe-Fadrosh E.A."/>
            <person name="Kyrpides N.C."/>
            <person name="Woyke T."/>
        </authorList>
    </citation>
    <scope>NUCLEOTIDE SEQUENCE</scope>
    <source>
        <strain evidence="1">GVMAG-M-3300023184-68</strain>
    </source>
</reference>
<proteinExistence type="predicted"/>